<accession>A0A7N0TVC6</accession>
<dbReference type="InterPro" id="IPR056789">
    <property type="entry name" value="LRR_R13L1-DRL21"/>
</dbReference>
<dbReference type="InterPro" id="IPR036388">
    <property type="entry name" value="WH-like_DNA-bd_sf"/>
</dbReference>
<dbReference type="Pfam" id="PF25019">
    <property type="entry name" value="LRR_R13L1-DRL21"/>
    <property type="match status" value="1"/>
</dbReference>
<evidence type="ECO:0000259" key="5">
    <source>
        <dbReference type="Pfam" id="PF23559"/>
    </source>
</evidence>
<reference evidence="7" key="1">
    <citation type="submission" date="2021-01" db="UniProtKB">
        <authorList>
            <consortium name="EnsemblPlants"/>
        </authorList>
    </citation>
    <scope>IDENTIFICATION</scope>
</reference>
<proteinExistence type="predicted"/>
<dbReference type="PRINTS" id="PR00364">
    <property type="entry name" value="DISEASERSIST"/>
</dbReference>
<dbReference type="SUPFAM" id="SSF52058">
    <property type="entry name" value="L domain-like"/>
    <property type="match status" value="1"/>
</dbReference>
<dbReference type="InterPro" id="IPR032675">
    <property type="entry name" value="LRR_dom_sf"/>
</dbReference>
<name>A0A7N0TVC6_KALFE</name>
<evidence type="ECO:0000256" key="1">
    <source>
        <dbReference type="ARBA" id="ARBA00022614"/>
    </source>
</evidence>
<organism evidence="7 8">
    <name type="scientific">Kalanchoe fedtschenkoi</name>
    <name type="common">Lavender scallops</name>
    <name type="synonym">South American air plant</name>
    <dbReference type="NCBI Taxonomy" id="63787"/>
    <lineage>
        <taxon>Eukaryota</taxon>
        <taxon>Viridiplantae</taxon>
        <taxon>Streptophyta</taxon>
        <taxon>Embryophyta</taxon>
        <taxon>Tracheophyta</taxon>
        <taxon>Spermatophyta</taxon>
        <taxon>Magnoliopsida</taxon>
        <taxon>eudicotyledons</taxon>
        <taxon>Gunneridae</taxon>
        <taxon>Pentapetalae</taxon>
        <taxon>Saxifragales</taxon>
        <taxon>Crassulaceae</taxon>
        <taxon>Kalanchoe</taxon>
    </lineage>
</organism>
<feature type="domain" description="NB-ARC" evidence="3">
    <location>
        <begin position="177"/>
        <end position="353"/>
    </location>
</feature>
<dbReference type="Gene3D" id="1.10.10.10">
    <property type="entry name" value="Winged helix-like DNA-binding domain superfamily/Winged helix DNA-binding domain"/>
    <property type="match status" value="1"/>
</dbReference>
<dbReference type="Gramene" id="Kaladp0046s0277.2.v1.1">
    <property type="protein sequence ID" value="Kaladp0046s0277.2.v1.1"/>
    <property type="gene ID" value="Kaladp0046s0277.v1.1"/>
</dbReference>
<dbReference type="SUPFAM" id="SSF52540">
    <property type="entry name" value="P-loop containing nucleoside triphosphate hydrolases"/>
    <property type="match status" value="1"/>
</dbReference>
<evidence type="ECO:0000259" key="6">
    <source>
        <dbReference type="Pfam" id="PF25019"/>
    </source>
</evidence>
<dbReference type="Gramene" id="Kaladp0046s0277.1.v1.1">
    <property type="protein sequence ID" value="Kaladp0046s0277.1.v1.1"/>
    <property type="gene ID" value="Kaladp0046s0277.v1.1"/>
</dbReference>
<dbReference type="InterPro" id="IPR058922">
    <property type="entry name" value="WHD_DRP"/>
</dbReference>
<dbReference type="InterPro" id="IPR057135">
    <property type="entry name" value="At4g27190-like_LRR"/>
</dbReference>
<dbReference type="Proteomes" id="UP000594263">
    <property type="component" value="Unplaced"/>
</dbReference>
<evidence type="ECO:0000259" key="4">
    <source>
        <dbReference type="Pfam" id="PF23247"/>
    </source>
</evidence>
<evidence type="ECO:0000313" key="7">
    <source>
        <dbReference type="EnsemblPlants" id="Kaladp0046s0277.1.v1.1"/>
    </source>
</evidence>
<dbReference type="Pfam" id="PF23559">
    <property type="entry name" value="WHD_DRP"/>
    <property type="match status" value="1"/>
</dbReference>
<sequence length="1153" mass="129480">MSTPDETQTMLQMRYRVKQLMEEVLARFQKKEALLKKSNLWKDLQKLHDKISEVQSYIGDCVRQNQVKLMEKIEEKVYLAGDFLDEVAFQVLEWEHDSDTRRKVLTSTSQTPETKGMSETLDKIKTSLENLIVEASKTYNLQPGVIPGSDLTFKKELELHKSLRSSLENVEMIGRSEELEKLINVLLEPGKDEEAPLQIIPIVGQEGIGKTTLARAAYDHKQIQDHFDLRIWVCVSTSIEAKWICGKILEALAPNRRVELDSADEILALLLEELGGKSFFLALDDVSGTEADLPRLKLLKDCLLRLNTTRRNKIVITTCSSKIAEEMEMHNQFHLQKLSDDDCMAILNKEAFEGVQLKDIEYSINLARGIPFAAKVLGTTVNNSKEWQTLAESVINDKDTIDIPEEDKPIFMALHLSYLHLPLGARQCFSYMSMFPPNASIETDNIIQLWIAEGFFQSDSLIEMEDRGKECLHILLYTCLIESAERDCYGDISSVRLGRTASKLASRMQDPTDHRHRVSVHAQQQLVQAPENAELHTFFSVGNDVSYGKYKFGHLKVLNLSKSRFRTWPDAMEKLKLLRHLDVSGTTVTELPELISKLFYLQTIRATNCSYLGKLPTNISALKSLRHFCIDADNEAIRKGKFPKGVCNLTSLQTLPLLIVSEKPSEREELLGPLKKLRGKLTVCNLERLTSKDAEGWRLMEKDGISELRFEWSTNTQQTSDHMEVLDKLQPNNKLKRLTLKNFGGGEISMWKKAEAVGPDSVSLTNLVKLKLSNCNKCEKLPVLGTLPFLAELHIEGMENLNGIGSEFYTDKTTGTTGAEESRAKLFAVLRKLSLMYLANLKYWSKAEVADNEVFPLLEELRIEGCDALSIAPSHFQSLRKLHYESVSSGVPLANICTNLTTLTSVMISSVSDLQDLPEGILKTNPSLSSLQICNCPELKQIPNPGTWSCSNSLRSLTIFECEKLESLPENLQSVSSLVELILGQCHGLKSIPSLDGLSSLRRLKIEWCRGLEKLPSGLESCSSLEHLTIKGCPSLTSVQDEGLSKLTSLCSLNILGCDKLTALPFRELLHYLTKLRRLEIEGFTEETLGLTIEYPGLTGWARFKALPGPFQSKKIKGAWTIDPELLPAFATKAVGFLEAIQLFEKGVKAVKP</sequence>
<keyword evidence="8" id="KW-1185">Reference proteome</keyword>
<dbReference type="Gene3D" id="3.40.50.300">
    <property type="entry name" value="P-loop containing nucleotide triphosphate hydrolases"/>
    <property type="match status" value="1"/>
</dbReference>
<dbReference type="AlphaFoldDB" id="A0A7N0TVC6"/>
<dbReference type="InterPro" id="IPR002182">
    <property type="entry name" value="NB-ARC"/>
</dbReference>
<feature type="domain" description="Disease resistance protein winged helix" evidence="5">
    <location>
        <begin position="434"/>
        <end position="496"/>
    </location>
</feature>
<dbReference type="Gene3D" id="3.80.10.10">
    <property type="entry name" value="Ribonuclease Inhibitor"/>
    <property type="match status" value="3"/>
</dbReference>
<feature type="domain" description="Disease resistance protein At4g27190-like leucine-rich repeats" evidence="4">
    <location>
        <begin position="969"/>
        <end position="1082"/>
    </location>
</feature>
<keyword evidence="1" id="KW-0433">Leucine-rich repeat</keyword>
<dbReference type="OMA" id="PCEIKNE"/>
<dbReference type="GO" id="GO:0006952">
    <property type="term" value="P:defense response"/>
    <property type="evidence" value="ECO:0007669"/>
    <property type="project" value="UniProtKB-KW"/>
</dbReference>
<protein>
    <submittedName>
        <fullName evidence="7">Uncharacterized protein</fullName>
    </submittedName>
</protein>
<dbReference type="InterPro" id="IPR027417">
    <property type="entry name" value="P-loop_NTPase"/>
</dbReference>
<keyword evidence="2" id="KW-0611">Plant defense</keyword>
<dbReference type="PANTHER" id="PTHR36766">
    <property type="entry name" value="PLANT BROAD-SPECTRUM MILDEW RESISTANCE PROTEIN RPW8"/>
    <property type="match status" value="1"/>
</dbReference>
<dbReference type="Pfam" id="PF00931">
    <property type="entry name" value="NB-ARC"/>
    <property type="match status" value="1"/>
</dbReference>
<evidence type="ECO:0000313" key="8">
    <source>
        <dbReference type="Proteomes" id="UP000594263"/>
    </source>
</evidence>
<feature type="domain" description="R13L1/DRL21-like LRR repeat region" evidence="6">
    <location>
        <begin position="671"/>
        <end position="798"/>
    </location>
</feature>
<dbReference type="SUPFAM" id="SSF52047">
    <property type="entry name" value="RNI-like"/>
    <property type="match status" value="1"/>
</dbReference>
<dbReference type="PANTHER" id="PTHR36766:SF60">
    <property type="entry name" value="NB-ARC DOMAIN-CONTAINING PROTEIN"/>
    <property type="match status" value="1"/>
</dbReference>
<feature type="domain" description="Disease resistance protein At4g27190-like leucine-rich repeats" evidence="4">
    <location>
        <begin position="843"/>
        <end position="968"/>
    </location>
</feature>
<dbReference type="EnsemblPlants" id="Kaladp0046s0277.1.v1.1">
    <property type="protein sequence ID" value="Kaladp0046s0277.1.v1.1"/>
    <property type="gene ID" value="Kaladp0046s0277.v1.1"/>
</dbReference>
<dbReference type="GO" id="GO:0043531">
    <property type="term" value="F:ADP binding"/>
    <property type="evidence" value="ECO:0007669"/>
    <property type="project" value="InterPro"/>
</dbReference>
<dbReference type="EnsemblPlants" id="Kaladp0046s0277.2.v1.1">
    <property type="protein sequence ID" value="Kaladp0046s0277.2.v1.1"/>
    <property type="gene ID" value="Kaladp0046s0277.v1.1"/>
</dbReference>
<evidence type="ECO:0000259" key="3">
    <source>
        <dbReference type="Pfam" id="PF00931"/>
    </source>
</evidence>
<evidence type="ECO:0000256" key="2">
    <source>
        <dbReference type="ARBA" id="ARBA00022821"/>
    </source>
</evidence>
<dbReference type="Pfam" id="PF23247">
    <property type="entry name" value="LRR_RPS2"/>
    <property type="match status" value="2"/>
</dbReference>